<dbReference type="EMBL" id="BAAALD010000181">
    <property type="protein sequence ID" value="GAA1128278.1"/>
    <property type="molecule type" value="Genomic_DNA"/>
</dbReference>
<keyword evidence="1" id="KW-1133">Transmembrane helix</keyword>
<dbReference type="Proteomes" id="UP001499987">
    <property type="component" value="Unassembled WGS sequence"/>
</dbReference>
<protein>
    <submittedName>
        <fullName evidence="2">Uncharacterized protein</fullName>
    </submittedName>
</protein>
<feature type="transmembrane region" description="Helical" evidence="1">
    <location>
        <begin position="6"/>
        <end position="30"/>
    </location>
</feature>
<feature type="transmembrane region" description="Helical" evidence="1">
    <location>
        <begin position="42"/>
        <end position="61"/>
    </location>
</feature>
<gene>
    <name evidence="2" type="ORF">GCM10009663_77290</name>
</gene>
<keyword evidence="1" id="KW-0812">Transmembrane</keyword>
<dbReference type="RefSeq" id="WP_344628462.1">
    <property type="nucleotide sequence ID" value="NZ_BAAALD010000181.1"/>
</dbReference>
<sequence>MNGNPLYHWTALAVSTALLLPIPVAVLAGWTPPWTRERRAGMRLRAYGVLCFYALAPLNGLPRIADASAGTVMACTAAGLGLIAAAAVLFLLAERKDANARSAGQV</sequence>
<evidence type="ECO:0000313" key="3">
    <source>
        <dbReference type="Proteomes" id="UP001499987"/>
    </source>
</evidence>
<organism evidence="2 3">
    <name type="scientific">Kitasatospora arboriphila</name>
    <dbReference type="NCBI Taxonomy" id="258052"/>
    <lineage>
        <taxon>Bacteria</taxon>
        <taxon>Bacillati</taxon>
        <taxon>Actinomycetota</taxon>
        <taxon>Actinomycetes</taxon>
        <taxon>Kitasatosporales</taxon>
        <taxon>Streptomycetaceae</taxon>
        <taxon>Kitasatospora</taxon>
    </lineage>
</organism>
<keyword evidence="1" id="KW-0472">Membrane</keyword>
<accession>A0ABN1UAQ4</accession>
<proteinExistence type="predicted"/>
<keyword evidence="3" id="KW-1185">Reference proteome</keyword>
<evidence type="ECO:0000313" key="2">
    <source>
        <dbReference type="EMBL" id="GAA1128278.1"/>
    </source>
</evidence>
<name>A0ABN1UAQ4_9ACTN</name>
<reference evidence="2 3" key="1">
    <citation type="journal article" date="2019" name="Int. J. Syst. Evol. Microbiol.">
        <title>The Global Catalogue of Microorganisms (GCM) 10K type strain sequencing project: providing services to taxonomists for standard genome sequencing and annotation.</title>
        <authorList>
            <consortium name="The Broad Institute Genomics Platform"/>
            <consortium name="The Broad Institute Genome Sequencing Center for Infectious Disease"/>
            <person name="Wu L."/>
            <person name="Ma J."/>
        </authorList>
    </citation>
    <scope>NUCLEOTIDE SEQUENCE [LARGE SCALE GENOMIC DNA]</scope>
    <source>
        <strain evidence="2 3">JCM 13002</strain>
    </source>
</reference>
<feature type="transmembrane region" description="Helical" evidence="1">
    <location>
        <begin position="67"/>
        <end position="92"/>
    </location>
</feature>
<evidence type="ECO:0000256" key="1">
    <source>
        <dbReference type="SAM" id="Phobius"/>
    </source>
</evidence>
<comment type="caution">
    <text evidence="2">The sequence shown here is derived from an EMBL/GenBank/DDBJ whole genome shotgun (WGS) entry which is preliminary data.</text>
</comment>